<dbReference type="EMBL" id="AZMC01000329">
    <property type="protein sequence ID" value="ETI86123.1"/>
    <property type="molecule type" value="Genomic_DNA"/>
</dbReference>
<feature type="binding site" evidence="9">
    <location>
        <position position="209"/>
    </location>
    <ligand>
        <name>1-deoxy-D-xylulose 5-phosphate</name>
        <dbReference type="ChEBI" id="CHEBI:57792"/>
    </ligand>
</feature>
<gene>
    <name evidence="9" type="primary">dxr</name>
    <name evidence="13" type="ORF">Q612_NSC00329G0045</name>
</gene>
<comment type="caution">
    <text evidence="9">Lacks conserved residue(s) required for the propagation of feature annotation.</text>
</comment>
<evidence type="ECO:0000256" key="8">
    <source>
        <dbReference type="ARBA" id="ARBA00048543"/>
    </source>
</evidence>
<dbReference type="GO" id="GO:0030604">
    <property type="term" value="F:1-deoxy-D-xylulose-5-phosphate reductoisomerase activity"/>
    <property type="evidence" value="ECO:0007669"/>
    <property type="project" value="UniProtKB-UniRule"/>
</dbReference>
<evidence type="ECO:0000256" key="5">
    <source>
        <dbReference type="ARBA" id="ARBA00023002"/>
    </source>
</evidence>
<keyword evidence="7 9" id="KW-0414">Isoprene biosynthesis</keyword>
<dbReference type="UniPathway" id="UPA00056">
    <property type="reaction ID" value="UER00092"/>
</dbReference>
<feature type="binding site" evidence="9">
    <location>
        <position position="13"/>
    </location>
    <ligand>
        <name>NADPH</name>
        <dbReference type="ChEBI" id="CHEBI:57783"/>
    </ligand>
</feature>
<dbReference type="NCBIfam" id="TIGR00243">
    <property type="entry name" value="Dxr"/>
    <property type="match status" value="1"/>
</dbReference>
<feature type="binding site" evidence="9">
    <location>
        <position position="121"/>
    </location>
    <ligand>
        <name>NADPH</name>
        <dbReference type="ChEBI" id="CHEBI:57783"/>
    </ligand>
</feature>
<comment type="function">
    <text evidence="9">Catalyzes the NADPH-dependent rearrangement and reduction of 1-deoxy-D-xylulose-5-phosphate (DXP) to 2-C-methyl-D-erythritol 4-phosphate (MEP).</text>
</comment>
<sequence>MKKIAVLGSTGSIGTQALEVIREHSDKLQATVLVAHRNTDLLRQQIEEFHPELVAVTDREAGKQLRATYTGPTKIIIGPEALTEAAAAANAEIVLVAISGAIGIAPTLAAIDAHKVIALANKETMVAAGDLVNRKAVEADVTIYPVDSEHSAIFQCLQAVPKDALANVILTASGGPFRGYSAAQLANVTVADCLKHPTWQMGQKITIDSASLFNKGLEVIEAHHLFAVDYDKIEVVVHPQSIVHSMIRLRDGGVLAQLGVPDMKLPIQLAFSYPERWTINNAPLHWDTQRTLEFEPPATDVFRSLPLAYQAGRMGQSATLVYNAANEEAVKAFIADKISFTDLFTVTEEMVVTHTPTPLRDWQDIVMADRAIRNRATEFIATLSK</sequence>
<dbReference type="Pfam" id="PF08436">
    <property type="entry name" value="DXP_redisom_C"/>
    <property type="match status" value="1"/>
</dbReference>
<feature type="domain" description="DXP reductoisomerase C-terminal" evidence="12">
    <location>
        <begin position="258"/>
        <end position="374"/>
    </location>
</feature>
<dbReference type="GO" id="GO:0070402">
    <property type="term" value="F:NADPH binding"/>
    <property type="evidence" value="ECO:0007669"/>
    <property type="project" value="InterPro"/>
</dbReference>
<dbReference type="Proteomes" id="UP000018840">
    <property type="component" value="Unassembled WGS sequence"/>
</dbReference>
<keyword evidence="9" id="KW-0460">Magnesium</keyword>
<feature type="binding site" evidence="9">
    <location>
        <position position="147"/>
    </location>
    <ligand>
        <name>Mn(2+)</name>
        <dbReference type="ChEBI" id="CHEBI:29035"/>
    </ligand>
</feature>
<proteinExistence type="inferred from homology"/>
<dbReference type="PANTHER" id="PTHR30525:SF0">
    <property type="entry name" value="1-DEOXY-D-XYLULOSE 5-PHOSPHATE REDUCTOISOMERASE, CHLOROPLASTIC"/>
    <property type="match status" value="1"/>
</dbReference>
<dbReference type="GO" id="GO:0016853">
    <property type="term" value="F:isomerase activity"/>
    <property type="evidence" value="ECO:0007669"/>
    <property type="project" value="UniProtKB-KW"/>
</dbReference>
<dbReference type="Gene3D" id="1.10.1740.10">
    <property type="match status" value="1"/>
</dbReference>
<feature type="binding site" evidence="9">
    <location>
        <position position="218"/>
    </location>
    <ligand>
        <name>Mn(2+)</name>
        <dbReference type="ChEBI" id="CHEBI:29035"/>
    </ligand>
</feature>
<evidence type="ECO:0000256" key="2">
    <source>
        <dbReference type="ARBA" id="ARBA00006825"/>
    </source>
</evidence>
<name>W1U3D1_9FIRM</name>
<feature type="domain" description="1-deoxy-D-xylulose 5-phosphate reductoisomerase C-terminal" evidence="11">
    <location>
        <begin position="143"/>
        <end position="226"/>
    </location>
</feature>
<evidence type="ECO:0000256" key="1">
    <source>
        <dbReference type="ARBA" id="ARBA00005094"/>
    </source>
</evidence>
<feature type="binding site" evidence="9">
    <location>
        <position position="214"/>
    </location>
    <ligand>
        <name>1-deoxy-D-xylulose 5-phosphate</name>
        <dbReference type="ChEBI" id="CHEBI:57792"/>
    </ligand>
</feature>
<evidence type="ECO:0000313" key="13">
    <source>
        <dbReference type="EMBL" id="ETI86123.1"/>
    </source>
</evidence>
<evidence type="ECO:0000256" key="9">
    <source>
        <dbReference type="HAMAP-Rule" id="MF_00183"/>
    </source>
</evidence>
<dbReference type="HAMAP" id="MF_00183">
    <property type="entry name" value="DXP_reductoisom"/>
    <property type="match status" value="1"/>
</dbReference>
<dbReference type="SUPFAM" id="SSF55347">
    <property type="entry name" value="Glyceraldehyde-3-phosphate dehydrogenase-like, C-terminal domain"/>
    <property type="match status" value="1"/>
</dbReference>
<organism evidence="13 14">
    <name type="scientific">Negativicoccus succinicivorans DORA_17_25</name>
    <dbReference type="NCBI Taxonomy" id="1403945"/>
    <lineage>
        <taxon>Bacteria</taxon>
        <taxon>Bacillati</taxon>
        <taxon>Bacillota</taxon>
        <taxon>Negativicutes</taxon>
        <taxon>Veillonellales</taxon>
        <taxon>Veillonellaceae</taxon>
        <taxon>Negativicoccus</taxon>
    </lineage>
</organism>
<evidence type="ECO:0000256" key="6">
    <source>
        <dbReference type="ARBA" id="ARBA00023211"/>
    </source>
</evidence>
<dbReference type="InterPro" id="IPR003821">
    <property type="entry name" value="DXP_reductoisomerase"/>
</dbReference>
<keyword evidence="6 9" id="KW-0464">Manganese</keyword>
<evidence type="ECO:0000256" key="4">
    <source>
        <dbReference type="ARBA" id="ARBA00022857"/>
    </source>
</evidence>
<feature type="domain" description="1-deoxy-D-xylulose 5-phosphate reductoisomerase N-terminal" evidence="10">
    <location>
        <begin position="4"/>
        <end position="129"/>
    </location>
</feature>
<dbReference type="SUPFAM" id="SSF51735">
    <property type="entry name" value="NAD(P)-binding Rossmann-fold domains"/>
    <property type="match status" value="1"/>
</dbReference>
<feature type="binding site" evidence="9">
    <location>
        <position position="218"/>
    </location>
    <ligand>
        <name>1-deoxy-D-xylulose 5-phosphate</name>
        <dbReference type="ChEBI" id="CHEBI:57792"/>
    </ligand>
</feature>
<feature type="binding site" evidence="9">
    <location>
        <position position="202"/>
    </location>
    <ligand>
        <name>NADPH</name>
        <dbReference type="ChEBI" id="CHEBI:57783"/>
    </ligand>
</feature>
<feature type="binding site" evidence="9">
    <location>
        <position position="215"/>
    </location>
    <ligand>
        <name>1-deoxy-D-xylulose 5-phosphate</name>
        <dbReference type="ChEBI" id="CHEBI:57792"/>
    </ligand>
</feature>
<feature type="binding site" evidence="9">
    <location>
        <position position="11"/>
    </location>
    <ligand>
        <name>NADPH</name>
        <dbReference type="ChEBI" id="CHEBI:57783"/>
    </ligand>
</feature>
<dbReference type="InterPro" id="IPR013644">
    <property type="entry name" value="DXP_reductoisomerase_C"/>
</dbReference>
<feature type="binding site" evidence="9">
    <location>
        <position position="10"/>
    </location>
    <ligand>
        <name>NADPH</name>
        <dbReference type="ChEBI" id="CHEBI:57783"/>
    </ligand>
</feature>
<accession>W1U3D1</accession>
<feature type="binding site" evidence="9">
    <location>
        <position position="12"/>
    </location>
    <ligand>
        <name>NADPH</name>
        <dbReference type="ChEBI" id="CHEBI:57783"/>
    </ligand>
</feature>
<dbReference type="Pfam" id="PF13288">
    <property type="entry name" value="DXPR_C"/>
    <property type="match status" value="1"/>
</dbReference>
<protein>
    <recommendedName>
        <fullName evidence="9">1-deoxy-D-xylulose 5-phosphate reductoisomerase</fullName>
        <shortName evidence="9">DXP reductoisomerase</shortName>
        <ecNumber evidence="9">1.1.1.267</ecNumber>
    </recommendedName>
    <alternativeName>
        <fullName evidence="9">1-deoxyxylulose-5-phosphate reductoisomerase</fullName>
    </alternativeName>
    <alternativeName>
        <fullName evidence="9">2-C-methyl-D-erythritol 4-phosphate synthase</fullName>
    </alternativeName>
</protein>
<feature type="binding site" evidence="9">
    <location>
        <position position="149"/>
    </location>
    <ligand>
        <name>1-deoxy-D-xylulose 5-phosphate</name>
        <dbReference type="ChEBI" id="CHEBI:57792"/>
    </ligand>
</feature>
<feature type="binding site" evidence="9">
    <location>
        <position position="148"/>
    </location>
    <ligand>
        <name>1-deoxy-D-xylulose 5-phosphate</name>
        <dbReference type="ChEBI" id="CHEBI:57792"/>
    </ligand>
</feature>
<dbReference type="FunFam" id="3.40.50.720:FF:000045">
    <property type="entry name" value="1-deoxy-D-xylulose 5-phosphate reductoisomerase"/>
    <property type="match status" value="1"/>
</dbReference>
<keyword evidence="3 9" id="KW-0479">Metal-binding</keyword>
<evidence type="ECO:0000313" key="14">
    <source>
        <dbReference type="Proteomes" id="UP000018840"/>
    </source>
</evidence>
<dbReference type="InterPro" id="IPR026877">
    <property type="entry name" value="DXPR_C"/>
</dbReference>
<keyword evidence="4 9" id="KW-0521">NADP</keyword>
<dbReference type="Pfam" id="PF02670">
    <property type="entry name" value="DXP_reductoisom"/>
    <property type="match status" value="1"/>
</dbReference>
<dbReference type="Gene3D" id="3.40.50.720">
    <property type="entry name" value="NAD(P)-binding Rossmann-like Domain"/>
    <property type="match status" value="1"/>
</dbReference>
<comment type="caution">
    <text evidence="13">The sequence shown here is derived from an EMBL/GenBank/DDBJ whole genome shotgun (WGS) entry which is preliminary data.</text>
</comment>
<dbReference type="EC" id="1.1.1.267" evidence="9"/>
<keyword evidence="13" id="KW-0413">Isomerase</keyword>
<dbReference type="InterPro" id="IPR036169">
    <property type="entry name" value="DXPR_C_sf"/>
</dbReference>
<feature type="binding site" evidence="9">
    <location>
        <position position="123"/>
    </location>
    <ligand>
        <name>NADPH</name>
        <dbReference type="ChEBI" id="CHEBI:57783"/>
    </ligand>
</feature>
<feature type="binding site" evidence="9">
    <location>
        <position position="149"/>
    </location>
    <ligand>
        <name>Mn(2+)</name>
        <dbReference type="ChEBI" id="CHEBI:29035"/>
    </ligand>
</feature>
<comment type="pathway">
    <text evidence="1 9">Isoprenoid biosynthesis; isopentenyl diphosphate biosynthesis via DXP pathway; isopentenyl diphosphate from 1-deoxy-D-xylulose 5-phosphate: step 1/6.</text>
</comment>
<dbReference type="SUPFAM" id="SSF69055">
    <property type="entry name" value="1-deoxy-D-xylulose-5-phosphate reductoisomerase, C-terminal domain"/>
    <property type="match status" value="1"/>
</dbReference>
<dbReference type="GO" id="GO:0030145">
    <property type="term" value="F:manganese ion binding"/>
    <property type="evidence" value="ECO:0007669"/>
    <property type="project" value="TreeGrafter"/>
</dbReference>
<dbReference type="GO" id="GO:0051484">
    <property type="term" value="P:isopentenyl diphosphate biosynthetic process, methylerythritol 4-phosphate pathway involved in terpenoid biosynthetic process"/>
    <property type="evidence" value="ECO:0007669"/>
    <property type="project" value="UniProtKB-ARBA"/>
</dbReference>
<comment type="cofactor">
    <cofactor evidence="9">
        <name>Mg(2+)</name>
        <dbReference type="ChEBI" id="CHEBI:18420"/>
    </cofactor>
    <cofactor evidence="9">
        <name>Mn(2+)</name>
        <dbReference type="ChEBI" id="CHEBI:29035"/>
    </cofactor>
</comment>
<comment type="similarity">
    <text evidence="2 9">Belongs to the DXR family.</text>
</comment>
<evidence type="ECO:0000256" key="7">
    <source>
        <dbReference type="ARBA" id="ARBA00023229"/>
    </source>
</evidence>
<feature type="binding site" evidence="9">
    <location>
        <position position="38"/>
    </location>
    <ligand>
        <name>NADPH</name>
        <dbReference type="ChEBI" id="CHEBI:57783"/>
    </ligand>
</feature>
<dbReference type="PANTHER" id="PTHR30525">
    <property type="entry name" value="1-DEOXY-D-XYLULOSE 5-PHOSPHATE REDUCTOISOMERASE"/>
    <property type="match status" value="1"/>
</dbReference>
<feature type="binding site" evidence="9">
    <location>
        <position position="37"/>
    </location>
    <ligand>
        <name>NADPH</name>
        <dbReference type="ChEBI" id="CHEBI:57783"/>
    </ligand>
</feature>
<dbReference type="AlphaFoldDB" id="W1U3D1"/>
<evidence type="ECO:0000256" key="3">
    <source>
        <dbReference type="ARBA" id="ARBA00022723"/>
    </source>
</evidence>
<dbReference type="PIRSF" id="PIRSF006205">
    <property type="entry name" value="Dxp_reductismrs"/>
    <property type="match status" value="1"/>
</dbReference>
<evidence type="ECO:0000259" key="10">
    <source>
        <dbReference type="Pfam" id="PF02670"/>
    </source>
</evidence>
<dbReference type="PATRIC" id="fig|1403945.3.peg.971"/>
<feature type="binding site" evidence="9">
    <location>
        <position position="122"/>
    </location>
    <ligand>
        <name>1-deoxy-D-xylulose 5-phosphate</name>
        <dbReference type="ChEBI" id="CHEBI:57792"/>
    </ligand>
</feature>
<comment type="catalytic activity">
    <reaction evidence="8">
        <text>2-C-methyl-D-erythritol 4-phosphate + NADP(+) = 1-deoxy-D-xylulose 5-phosphate + NADPH + H(+)</text>
        <dbReference type="Rhea" id="RHEA:13717"/>
        <dbReference type="ChEBI" id="CHEBI:15378"/>
        <dbReference type="ChEBI" id="CHEBI:57783"/>
        <dbReference type="ChEBI" id="CHEBI:57792"/>
        <dbReference type="ChEBI" id="CHEBI:58262"/>
        <dbReference type="ChEBI" id="CHEBI:58349"/>
        <dbReference type="EC" id="1.1.1.267"/>
    </reaction>
    <physiologicalReaction direction="right-to-left" evidence="8">
        <dbReference type="Rhea" id="RHEA:13719"/>
    </physiologicalReaction>
</comment>
<reference evidence="13 14" key="1">
    <citation type="submission" date="2013-12" db="EMBL/GenBank/DDBJ databases">
        <title>A Varibaculum cambriense genome reconstructed from a premature infant gut community with otherwise low bacterial novelty that shifts toward anaerobic metabolism during the third week of life.</title>
        <authorList>
            <person name="Brown C.T."/>
            <person name="Sharon I."/>
            <person name="Thomas B.C."/>
            <person name="Castelle C.J."/>
            <person name="Morowitz M.J."/>
            <person name="Banfield J.F."/>
        </authorList>
    </citation>
    <scope>NUCLEOTIDE SEQUENCE [LARGE SCALE GENOMIC DNA]</scope>
    <source>
        <strain evidence="14">DORA_17_25</strain>
    </source>
</reference>
<feature type="binding site" evidence="9">
    <location>
        <position position="196"/>
    </location>
    <ligand>
        <name>1-deoxy-D-xylulose 5-phosphate</name>
        <dbReference type="ChEBI" id="CHEBI:57792"/>
    </ligand>
</feature>
<evidence type="ECO:0000259" key="12">
    <source>
        <dbReference type="Pfam" id="PF13288"/>
    </source>
</evidence>
<feature type="binding site" evidence="9">
    <location>
        <position position="173"/>
    </location>
    <ligand>
        <name>1-deoxy-D-xylulose 5-phosphate</name>
        <dbReference type="ChEBI" id="CHEBI:57792"/>
    </ligand>
</feature>
<dbReference type="RefSeq" id="WP_024048825.1">
    <property type="nucleotide sequence ID" value="NZ_AZMC01000329.1"/>
</dbReference>
<dbReference type="InterPro" id="IPR013512">
    <property type="entry name" value="DXP_reductoisomerase_N"/>
</dbReference>
<evidence type="ECO:0000259" key="11">
    <source>
        <dbReference type="Pfam" id="PF08436"/>
    </source>
</evidence>
<keyword evidence="5 9" id="KW-0560">Oxidoreductase</keyword>
<dbReference type="InterPro" id="IPR036291">
    <property type="entry name" value="NAD(P)-bd_dom_sf"/>
</dbReference>